<evidence type="ECO:0000313" key="11">
    <source>
        <dbReference type="Proteomes" id="UP000504633"/>
    </source>
</evidence>
<evidence type="ECO:0000256" key="6">
    <source>
        <dbReference type="ARBA" id="ARBA00022989"/>
    </source>
</evidence>
<proteinExistence type="inferred from homology"/>
<dbReference type="PANTHER" id="PTHR21137">
    <property type="entry name" value="ODORANT RECEPTOR"/>
    <property type="match status" value="1"/>
</dbReference>
<evidence type="ECO:0000256" key="8">
    <source>
        <dbReference type="ARBA" id="ARBA00023170"/>
    </source>
</evidence>
<comment type="similarity">
    <text evidence="10">Belongs to the insect chemoreceptor superfamily. Heteromeric odorant receptor channel (TC 1.A.69) family.</text>
</comment>
<evidence type="ECO:0000256" key="2">
    <source>
        <dbReference type="ARBA" id="ARBA00022475"/>
    </source>
</evidence>
<feature type="transmembrane region" description="Helical" evidence="10">
    <location>
        <begin position="274"/>
        <end position="293"/>
    </location>
</feature>
<evidence type="ECO:0000313" key="12">
    <source>
        <dbReference type="RefSeq" id="XP_023178487.1"/>
    </source>
</evidence>
<evidence type="ECO:0000256" key="7">
    <source>
        <dbReference type="ARBA" id="ARBA00023136"/>
    </source>
</evidence>
<dbReference type="GO" id="GO:0004984">
    <property type="term" value="F:olfactory receptor activity"/>
    <property type="evidence" value="ECO:0007669"/>
    <property type="project" value="InterPro"/>
</dbReference>
<dbReference type="Pfam" id="PF02949">
    <property type="entry name" value="7tm_6"/>
    <property type="match status" value="1"/>
</dbReference>
<evidence type="ECO:0000256" key="3">
    <source>
        <dbReference type="ARBA" id="ARBA00022606"/>
    </source>
</evidence>
<evidence type="ECO:0000256" key="4">
    <source>
        <dbReference type="ARBA" id="ARBA00022692"/>
    </source>
</evidence>
<keyword evidence="8 10" id="KW-0675">Receptor</keyword>
<comment type="caution">
    <text evidence="10">Lacks conserved residue(s) required for the propagation of feature annotation.</text>
</comment>
<feature type="transmembrane region" description="Helical" evidence="10">
    <location>
        <begin position="125"/>
        <end position="149"/>
    </location>
</feature>
<dbReference type="RefSeq" id="XP_023178487.1">
    <property type="nucleotide sequence ID" value="XM_023322719.2"/>
</dbReference>
<dbReference type="CTD" id="35980"/>
<dbReference type="GO" id="GO:0007165">
    <property type="term" value="P:signal transduction"/>
    <property type="evidence" value="ECO:0007669"/>
    <property type="project" value="UniProtKB-KW"/>
</dbReference>
<feature type="transmembrane region" description="Helical" evidence="10">
    <location>
        <begin position="196"/>
        <end position="219"/>
    </location>
</feature>
<evidence type="ECO:0000256" key="1">
    <source>
        <dbReference type="ARBA" id="ARBA00004651"/>
    </source>
</evidence>
<dbReference type="KEGG" id="dhe:111604606"/>
<sequence length="393" mass="45445">MYPKYLSKDYPLEKHLFFVTRYSFGLLGLRFERLPSLWSTCWLIFNFVNLLHCCQAEFSFGWSYIHTSPVDAMDAFCPLACSLTTLFKMACMWSSRVEVAALIQRIRHLTEQQTEGNRNELKSGYYRLATLLCMLIFTLGSINTAAFVLRSFWEMWMHRQLPFKYDMPFRMLFPSIAHRMPLYPLAYLYSTWSGQVTVYAFVATDGFFFSFTLYVTFLLKALQMDVQRVVRPVHNPTARECEVCCQQLRIIIDRHNDIVGIVQRFSVIMAAPTFAQFLSSSLVIATSVIDILLFSGYNIIRYVVYASTVSACLFLYCYGGTEMSLASLELGEAAYNSHWYLWNRDVRQRIYLLIMRAQRPITVQVPFFAPSLPVFTSVIKFTGSIVALAKTIL</sequence>
<dbReference type="InterPro" id="IPR004117">
    <property type="entry name" value="7tm6_olfct_rcpt"/>
</dbReference>
<keyword evidence="11" id="KW-1185">Reference proteome</keyword>
<evidence type="ECO:0000256" key="9">
    <source>
        <dbReference type="ARBA" id="ARBA00023224"/>
    </source>
</evidence>
<evidence type="ECO:0000256" key="10">
    <source>
        <dbReference type="RuleBase" id="RU351113"/>
    </source>
</evidence>
<dbReference type="GeneID" id="111604606"/>
<evidence type="ECO:0000256" key="5">
    <source>
        <dbReference type="ARBA" id="ARBA00022725"/>
    </source>
</evidence>
<comment type="subcellular location">
    <subcellularLocation>
        <location evidence="1 10">Cell membrane</location>
        <topology evidence="1 10">Multi-pass membrane protein</topology>
    </subcellularLocation>
</comment>
<keyword evidence="2" id="KW-1003">Cell membrane</keyword>
<reference evidence="12" key="1">
    <citation type="submission" date="2025-08" db="UniProtKB">
        <authorList>
            <consortium name="RefSeq"/>
        </authorList>
    </citation>
    <scope>IDENTIFICATION</scope>
    <source>
        <strain evidence="12">15085-1641.00</strain>
        <tissue evidence="12">Whole body</tissue>
    </source>
</reference>
<dbReference type="Proteomes" id="UP000504633">
    <property type="component" value="Unplaced"/>
</dbReference>
<feature type="transmembrane region" description="Helical" evidence="10">
    <location>
        <begin position="299"/>
        <end position="318"/>
    </location>
</feature>
<dbReference type="GO" id="GO:0005549">
    <property type="term" value="F:odorant binding"/>
    <property type="evidence" value="ECO:0007669"/>
    <property type="project" value="InterPro"/>
</dbReference>
<keyword evidence="9 10" id="KW-0807">Transducer</keyword>
<dbReference type="AlphaFoldDB" id="A0A6J1MGE7"/>
<dbReference type="OMA" id="EFKFDMP"/>
<organism evidence="11 12">
    <name type="scientific">Drosophila hydei</name>
    <name type="common">Fruit fly</name>
    <dbReference type="NCBI Taxonomy" id="7224"/>
    <lineage>
        <taxon>Eukaryota</taxon>
        <taxon>Metazoa</taxon>
        <taxon>Ecdysozoa</taxon>
        <taxon>Arthropoda</taxon>
        <taxon>Hexapoda</taxon>
        <taxon>Insecta</taxon>
        <taxon>Pterygota</taxon>
        <taxon>Neoptera</taxon>
        <taxon>Endopterygota</taxon>
        <taxon>Diptera</taxon>
        <taxon>Brachycera</taxon>
        <taxon>Muscomorpha</taxon>
        <taxon>Ephydroidea</taxon>
        <taxon>Drosophilidae</taxon>
        <taxon>Drosophila</taxon>
    </lineage>
</organism>
<protein>
    <recommendedName>
        <fullName evidence="10">Odorant receptor</fullName>
    </recommendedName>
</protein>
<accession>A0A6J1MGE7</accession>
<keyword evidence="6 10" id="KW-1133">Transmembrane helix</keyword>
<keyword evidence="4 10" id="KW-0812">Transmembrane</keyword>
<gene>
    <name evidence="12" type="primary">LOC111604606</name>
</gene>
<dbReference type="OrthoDB" id="6765072at2759"/>
<dbReference type="PANTHER" id="PTHR21137:SF26">
    <property type="entry name" value="ODORANT RECEPTOR 10A-RELATED"/>
    <property type="match status" value="1"/>
</dbReference>
<keyword evidence="3 10" id="KW-0716">Sensory transduction</keyword>
<keyword evidence="7 10" id="KW-0472">Membrane</keyword>
<dbReference type="GO" id="GO:0005886">
    <property type="term" value="C:plasma membrane"/>
    <property type="evidence" value="ECO:0007669"/>
    <property type="project" value="UniProtKB-SubCell"/>
</dbReference>
<keyword evidence="5 10" id="KW-0552">Olfaction</keyword>
<name>A0A6J1MGE7_DROHY</name>